<accession>A0A0V1H6H3</accession>
<dbReference type="Proteomes" id="UP000054805">
    <property type="component" value="Unassembled WGS sequence"/>
</dbReference>
<sequence length="106" mass="12166">MISRPGMTRDCIIATLQNFSNLSISDLRDGAYGSYHVFSTGGLLPDWEWHQENNHLTVQQERDLQTIKPTNDGRRVSNLEFRYHQEKAFPGSAMSTSWDSVFFPTL</sequence>
<comment type="caution">
    <text evidence="1">The sequence shown here is derived from an EMBL/GenBank/DDBJ whole genome shotgun (WGS) entry which is preliminary data.</text>
</comment>
<evidence type="ECO:0000313" key="2">
    <source>
        <dbReference type="Proteomes" id="UP000054805"/>
    </source>
</evidence>
<name>A0A0V1H6H3_TRIPS</name>
<reference evidence="1 2" key="1">
    <citation type="submission" date="2015-01" db="EMBL/GenBank/DDBJ databases">
        <title>Evolution of Trichinella species and genotypes.</title>
        <authorList>
            <person name="Korhonen P.K."/>
            <person name="Edoardo P."/>
            <person name="Giuseppe L.R."/>
            <person name="Gasser R.B."/>
        </authorList>
    </citation>
    <scope>NUCLEOTIDE SEQUENCE [LARGE SCALE GENOMIC DNA]</scope>
    <source>
        <strain evidence="1">ISS588</strain>
    </source>
</reference>
<evidence type="ECO:0000313" key="1">
    <source>
        <dbReference type="EMBL" id="KRZ06080.1"/>
    </source>
</evidence>
<dbReference type="AlphaFoldDB" id="A0A0V1H6H3"/>
<protein>
    <submittedName>
        <fullName evidence="1">Uncharacterized protein</fullName>
    </submittedName>
</protein>
<proteinExistence type="predicted"/>
<gene>
    <name evidence="1" type="ORF">T4B_12473</name>
</gene>
<dbReference type="EMBL" id="JYDS01000447">
    <property type="protein sequence ID" value="KRZ06080.1"/>
    <property type="molecule type" value="Genomic_DNA"/>
</dbReference>
<organism evidence="1 2">
    <name type="scientific">Trichinella pseudospiralis</name>
    <name type="common">Parasitic roundworm</name>
    <dbReference type="NCBI Taxonomy" id="6337"/>
    <lineage>
        <taxon>Eukaryota</taxon>
        <taxon>Metazoa</taxon>
        <taxon>Ecdysozoa</taxon>
        <taxon>Nematoda</taxon>
        <taxon>Enoplea</taxon>
        <taxon>Dorylaimia</taxon>
        <taxon>Trichinellida</taxon>
        <taxon>Trichinellidae</taxon>
        <taxon>Trichinella</taxon>
    </lineage>
</organism>
<keyword evidence="2" id="KW-1185">Reference proteome</keyword>